<dbReference type="GO" id="GO:0005524">
    <property type="term" value="F:ATP binding"/>
    <property type="evidence" value="ECO:0007669"/>
    <property type="project" value="UniProtKB-KW"/>
</dbReference>
<evidence type="ECO:0000313" key="9">
    <source>
        <dbReference type="EMBL" id="CED85629.1"/>
    </source>
</evidence>
<evidence type="ECO:0000256" key="6">
    <source>
        <dbReference type="SAM" id="MobiDB-lite"/>
    </source>
</evidence>
<dbReference type="GO" id="GO:0003682">
    <property type="term" value="F:chromatin binding"/>
    <property type="evidence" value="ECO:0007669"/>
    <property type="project" value="TreeGrafter"/>
</dbReference>
<feature type="region of interest" description="Disordered" evidence="6">
    <location>
        <begin position="1"/>
        <end position="42"/>
    </location>
</feature>
<dbReference type="InterPro" id="IPR000330">
    <property type="entry name" value="SNF2_N"/>
</dbReference>
<feature type="compositionally biased region" description="Polar residues" evidence="6">
    <location>
        <begin position="1"/>
        <end position="13"/>
    </location>
</feature>
<feature type="compositionally biased region" description="Basic and acidic residues" evidence="6">
    <location>
        <begin position="488"/>
        <end position="497"/>
    </location>
</feature>
<feature type="compositionally biased region" description="Acidic residues" evidence="6">
    <location>
        <begin position="514"/>
        <end position="524"/>
    </location>
</feature>
<sequence length="1965" mass="220178">MSGSPAGRSTASLPEQGEYIDSEEEVEALPRERLESDRASSSPEIVVVNISKRAIEEEQGDGLLEVLRPVETGNDQAGYWVRMKSGKTVQMMRDAINPELLYTVPNKTHSTDGPLTLKFTKKQKPTDVDVAASKAPVADSPSCLSPASTVTPAPAPAPASGYNLSLPPLNAHSIIRAADPRLKLRASMSSVRTQDESKPSIDAEPPAGPEPHTGLIPPTEAESSIGPESSQKPDEDKTTAENRTDVSSGEDVAMKEEDMIRETRKVLEEEGDSAGGKKRQRHAKGMKGWVYVLEPELVPEPEPDLYLLPRRARGWSGQPTPELKPSKPKSALRSTPKERAAKSNSSSDADSENRLEAESSISQKKRNQGRLAKDYSGSPLPIKSGPSRPNLHWIESPPSEAESDELLIVEPRIVNSQSSTPEPLDPMDILSADSPGLTQSKSHSREQYSEPSLESKLSSRQSRSRKGPLRLEDEEENELSSRPTPAESNDKFKRHQNDNTSSKRPAEQKKLRETEEENEVDEETTTQILSAHLPFCTKCQRVSAFDLHLDLEQRIEKDSKKIRKAVRSQDEEKRIEDDNEEKKKKLEMIEALGGWIECRTHFACLDEHQKKNVLDRDVDNDGEKSTVVMFDELDSFICSGCTVHPRCFVCGLGHAHQEATELDSPTAHINVLQVTSVDVEIRDAESTPLEDASNPVSVEPPLTANSHIIDSQNQSETSLTPISSVILKPPPTPVDTEPSSIQPTLSTDPTPALRKEVFMRCQSCQRACHYACLRPIPNYLGKPSVVELAVFSQDRHWNCHDCVRWTSEVDKIIAWKPAYDGAVEPPFEGGGSPFYKQSLPRLYLVKFMDSSFKRIEWVPHEWLLTNSPARLRMFLKNGTQLTLLSEQAEDAEDASTASALDFGQKKVPQVYIGPPIANPDATSRIPKAWSTPDRVLDVYLKAPLKTFKNRKGQKEARNIVPGVKPWGNDMVHIDVWERYNQQKATIENSIDKVMWCLIKYGELPYSEAVEDSPPGPEEPEYEVFRRAYQRYLCGRQTIIPVLTPQEAKKRDERNVENIRRMPSQPDYIKGGKLMDYQLEGLNWLYSQWYRLHPSFLADDMGLGKTIQIVSFMNVLKTKHHVVVPNSTVSNWIREFEKWAPDLLAVPYHGSAKNRSILEEYELFHPSNSARSRSLKAHVVVTTYEVITSKSFREVISTVPRWEVLVVDEGQRLKNETNKIFGNLKQLNCAHKVILTGTPLNNNIRELFNLMNFLDSSKWTNLDQLTIEFGELDEEKLSRLHDKLNPYFLRRIKSQVLKLPPRQEIIVPLTMSKLQKECYKGLLASDPQVLRRLAGTSQEHVGSSKSLVFNNLLMQLRKTCQHPYLVNPELDDHSLESSVALQRLCDASSKFSLLKMMLPILQQRQHRVLVFSQFAIVLDILQDWLIGSGIVHLRLDGNTPQAQRQKDIDRFNSPNSNVDLYILSTRAGGVGINLASADVVIIMDPDFNPHQDLQAVSRSYRFGQEKKVLVFKLMIKNSVEEKMIQGGKKKMVLDHLIVQNMASEEDYDLKDILTYGARVLFEEDETSDIRYTTSDVLALVEKLENAEEDHEESEGKFGFAPVWEASSADFRELSEDQEVTDEDDFWADIIKRAEAEKERLAVQQESVGRKRNLVSYAETDSSSNGKKKKNSNNNHDNDNDSLPSQREESVVSLNLDDIADPGFVVSEASSPIDAATPTLSPISVPGPVNPGLPGMIVPDHAVNAFKIAKESIAALHSSSTRKEPAIELILLLVAIAIGFDELKIPLLIRRMLDPTTDVYTRVDLYDFCAQFLEAVVEHRQLPNPKWSDQKELVHQYLRSLPHKPRAPQRQDSTSAPSPPRPNQTLASSSQSNTTHTAVTEPNNFTSEFQITNHPVEPNDPRLIGRRVNSNGDATGVGLTDNNTRSRSAVYPTSSVELSSSKRSLQPDHSSLGPSDSRKKIKAEPAN</sequence>
<evidence type="ECO:0000256" key="2">
    <source>
        <dbReference type="ARBA" id="ARBA00022741"/>
    </source>
</evidence>
<feature type="compositionally biased region" description="Low complexity" evidence="6">
    <location>
        <begin position="1932"/>
        <end position="1942"/>
    </location>
</feature>
<dbReference type="SMART" id="SM00490">
    <property type="entry name" value="HELICc"/>
    <property type="match status" value="1"/>
</dbReference>
<feature type="compositionally biased region" description="Basic residues" evidence="6">
    <location>
        <begin position="276"/>
        <end position="285"/>
    </location>
</feature>
<evidence type="ECO:0000256" key="3">
    <source>
        <dbReference type="ARBA" id="ARBA00022801"/>
    </source>
</evidence>
<dbReference type="SUPFAM" id="SSF54160">
    <property type="entry name" value="Chromo domain-like"/>
    <property type="match status" value="1"/>
</dbReference>
<feature type="domain" description="Helicase C-terminal" evidence="8">
    <location>
        <begin position="1391"/>
        <end position="1544"/>
    </location>
</feature>
<feature type="compositionally biased region" description="Basic and acidic residues" evidence="6">
    <location>
        <begin position="252"/>
        <end position="268"/>
    </location>
</feature>
<feature type="compositionally biased region" description="Basic and acidic residues" evidence="6">
    <location>
        <begin position="28"/>
        <end position="38"/>
    </location>
</feature>
<feature type="region of interest" description="Disordered" evidence="6">
    <location>
        <begin position="311"/>
        <end position="525"/>
    </location>
</feature>
<reference evidence="9" key="1">
    <citation type="submission" date="2014-08" db="EMBL/GenBank/DDBJ databases">
        <authorList>
            <person name="Sharma Rahul"/>
            <person name="Thines Marco"/>
        </authorList>
    </citation>
    <scope>NUCLEOTIDE SEQUENCE</scope>
</reference>
<evidence type="ECO:0000259" key="7">
    <source>
        <dbReference type="PROSITE" id="PS51192"/>
    </source>
</evidence>
<dbReference type="Pfam" id="PF00176">
    <property type="entry name" value="SNF2-rel_dom"/>
    <property type="match status" value="1"/>
</dbReference>
<organism evidence="9">
    <name type="scientific">Phaffia rhodozyma</name>
    <name type="common">Yeast</name>
    <name type="synonym">Xanthophyllomyces dendrorhous</name>
    <dbReference type="NCBI Taxonomy" id="264483"/>
    <lineage>
        <taxon>Eukaryota</taxon>
        <taxon>Fungi</taxon>
        <taxon>Dikarya</taxon>
        <taxon>Basidiomycota</taxon>
        <taxon>Agaricomycotina</taxon>
        <taxon>Tremellomycetes</taxon>
        <taxon>Cystofilobasidiales</taxon>
        <taxon>Mrakiaceae</taxon>
        <taxon>Phaffia</taxon>
    </lineage>
</organism>
<feature type="region of interest" description="Disordered" evidence="6">
    <location>
        <begin position="1650"/>
        <end position="1689"/>
    </location>
</feature>
<dbReference type="CDD" id="cd18793">
    <property type="entry name" value="SF2_C_SNF"/>
    <property type="match status" value="1"/>
</dbReference>
<dbReference type="CDD" id="cd15489">
    <property type="entry name" value="PHD_SF"/>
    <property type="match status" value="1"/>
</dbReference>
<dbReference type="InterPro" id="IPR016197">
    <property type="entry name" value="Chromo-like_dom_sf"/>
</dbReference>
<name>A0A0F7SXX0_PHARH</name>
<dbReference type="InterPro" id="IPR001650">
    <property type="entry name" value="Helicase_C-like"/>
</dbReference>
<dbReference type="GO" id="GO:0000785">
    <property type="term" value="C:chromatin"/>
    <property type="evidence" value="ECO:0007669"/>
    <property type="project" value="TreeGrafter"/>
</dbReference>
<feature type="domain" description="Helicase ATP-binding" evidence="7">
    <location>
        <begin position="1085"/>
        <end position="1256"/>
    </location>
</feature>
<dbReference type="Gene3D" id="3.40.50.10810">
    <property type="entry name" value="Tandem AAA-ATPase domain"/>
    <property type="match status" value="1"/>
</dbReference>
<accession>A0A0F7SXX0</accession>
<evidence type="ECO:0000259" key="8">
    <source>
        <dbReference type="PROSITE" id="PS51194"/>
    </source>
</evidence>
<dbReference type="GO" id="GO:0003677">
    <property type="term" value="F:DNA binding"/>
    <property type="evidence" value="ECO:0007669"/>
    <property type="project" value="TreeGrafter"/>
</dbReference>
<dbReference type="GO" id="GO:0005634">
    <property type="term" value="C:nucleus"/>
    <property type="evidence" value="ECO:0007669"/>
    <property type="project" value="UniProtKB-SubCell"/>
</dbReference>
<dbReference type="SUPFAM" id="SSF52540">
    <property type="entry name" value="P-loop containing nucleoside triphosphate hydrolases"/>
    <property type="match status" value="2"/>
</dbReference>
<keyword evidence="4" id="KW-0067">ATP-binding</keyword>
<feature type="region of interest" description="Disordered" evidence="6">
    <location>
        <begin position="186"/>
        <end position="286"/>
    </location>
</feature>
<comment type="subcellular location">
    <subcellularLocation>
        <location evidence="1">Nucleus</location>
    </subcellularLocation>
</comment>
<dbReference type="InterPro" id="IPR049730">
    <property type="entry name" value="SNF2/RAD54-like_C"/>
</dbReference>
<dbReference type="InterPro" id="IPR027417">
    <property type="entry name" value="P-loop_NTPase"/>
</dbReference>
<dbReference type="InterPro" id="IPR038718">
    <property type="entry name" value="SNF2-like_sf"/>
</dbReference>
<dbReference type="EMBL" id="LN483332">
    <property type="protein sequence ID" value="CED85629.1"/>
    <property type="molecule type" value="Genomic_DNA"/>
</dbReference>
<feature type="compositionally biased region" description="Polar residues" evidence="6">
    <location>
        <begin position="1918"/>
        <end position="1931"/>
    </location>
</feature>
<dbReference type="InterPro" id="IPR014001">
    <property type="entry name" value="Helicase_ATP-bd"/>
</dbReference>
<keyword evidence="5" id="KW-0539">Nucleus</keyword>
<feature type="compositionally biased region" description="Basic and acidic residues" evidence="6">
    <location>
        <begin position="567"/>
        <end position="581"/>
    </location>
</feature>
<dbReference type="SMART" id="SM00487">
    <property type="entry name" value="DEXDc"/>
    <property type="match status" value="1"/>
</dbReference>
<dbReference type="PANTHER" id="PTHR45623:SF17">
    <property type="entry name" value="CHROMODOMAIN-HELICASE-DNA-BINDING PROTEIN 3-RELATED"/>
    <property type="match status" value="1"/>
</dbReference>
<feature type="compositionally biased region" description="Basic and acidic residues" evidence="6">
    <location>
        <begin position="231"/>
        <end position="244"/>
    </location>
</feature>
<feature type="compositionally biased region" description="Polar residues" evidence="6">
    <location>
        <begin position="1861"/>
        <end position="1891"/>
    </location>
</feature>
<feature type="region of interest" description="Disordered" evidence="6">
    <location>
        <begin position="723"/>
        <end position="748"/>
    </location>
</feature>
<dbReference type="Gene3D" id="3.40.50.300">
    <property type="entry name" value="P-loop containing nucleotide triphosphate hydrolases"/>
    <property type="match status" value="1"/>
</dbReference>
<dbReference type="PROSITE" id="PS51194">
    <property type="entry name" value="HELICASE_CTER"/>
    <property type="match status" value="1"/>
</dbReference>
<dbReference type="GO" id="GO:0016887">
    <property type="term" value="F:ATP hydrolysis activity"/>
    <property type="evidence" value="ECO:0007669"/>
    <property type="project" value="TreeGrafter"/>
</dbReference>
<feature type="region of interest" description="Disordered" evidence="6">
    <location>
        <begin position="561"/>
        <end position="581"/>
    </location>
</feature>
<keyword evidence="3" id="KW-0378">Hydrolase</keyword>
<feature type="region of interest" description="Disordered" evidence="6">
    <location>
        <begin position="1839"/>
        <end position="1965"/>
    </location>
</feature>
<feature type="compositionally biased region" description="Acidic residues" evidence="6">
    <location>
        <begin position="18"/>
        <end position="27"/>
    </location>
</feature>
<feature type="compositionally biased region" description="Basic and acidic residues" evidence="6">
    <location>
        <begin position="504"/>
        <end position="513"/>
    </location>
</feature>
<proteinExistence type="predicted"/>
<feature type="compositionally biased region" description="Low complexity" evidence="6">
    <location>
        <begin position="452"/>
        <end position="461"/>
    </location>
</feature>
<feature type="compositionally biased region" description="Polar residues" evidence="6">
    <location>
        <begin position="737"/>
        <end position="748"/>
    </location>
</feature>
<evidence type="ECO:0000256" key="1">
    <source>
        <dbReference type="ARBA" id="ARBA00004123"/>
    </source>
</evidence>
<feature type="region of interest" description="Disordered" evidence="6">
    <location>
        <begin position="130"/>
        <end position="155"/>
    </location>
</feature>
<dbReference type="GO" id="GO:0140658">
    <property type="term" value="F:ATP-dependent chromatin remodeler activity"/>
    <property type="evidence" value="ECO:0007669"/>
    <property type="project" value="TreeGrafter"/>
</dbReference>
<dbReference type="PANTHER" id="PTHR45623">
    <property type="entry name" value="CHROMODOMAIN-HELICASE-DNA-BINDING PROTEIN 3-RELATED-RELATED"/>
    <property type="match status" value="1"/>
</dbReference>
<dbReference type="Pfam" id="PF00271">
    <property type="entry name" value="Helicase_C"/>
    <property type="match status" value="1"/>
</dbReference>
<protein>
    <submittedName>
        <fullName evidence="9">Snf2 family dna-dependent atpase</fullName>
    </submittedName>
</protein>
<dbReference type="PROSITE" id="PS51192">
    <property type="entry name" value="HELICASE_ATP_BIND_1"/>
    <property type="match status" value="1"/>
</dbReference>
<evidence type="ECO:0000256" key="5">
    <source>
        <dbReference type="ARBA" id="ARBA00023242"/>
    </source>
</evidence>
<keyword evidence="2" id="KW-0547">Nucleotide-binding</keyword>
<evidence type="ECO:0000256" key="4">
    <source>
        <dbReference type="ARBA" id="ARBA00022840"/>
    </source>
</evidence>
<dbReference type="GO" id="GO:0042393">
    <property type="term" value="F:histone binding"/>
    <property type="evidence" value="ECO:0007669"/>
    <property type="project" value="TreeGrafter"/>
</dbReference>